<proteinExistence type="predicted"/>
<protein>
    <submittedName>
        <fullName evidence="1">Uncharacterized protein</fullName>
    </submittedName>
</protein>
<evidence type="ECO:0000313" key="1">
    <source>
        <dbReference type="EMBL" id="KRR21579.1"/>
    </source>
</evidence>
<sequence>MHVSMHMSVAQSRKATVASVLSNSCQDCWSAEQIIRAKEHRGLAVTIKNIVIPLEVEYLQEAAKQRGISRTRLVRAVMEKIVKDELVADILGENGVPAEPLQTRYRRFRDRAT</sequence>
<keyword evidence="2" id="KW-1185">Reference proteome</keyword>
<evidence type="ECO:0000313" key="2">
    <source>
        <dbReference type="Proteomes" id="UP000052023"/>
    </source>
</evidence>
<dbReference type="Proteomes" id="UP000052023">
    <property type="component" value="Unassembled WGS sequence"/>
</dbReference>
<gene>
    <name evidence="1" type="ORF">CQ13_30755</name>
</gene>
<accession>A0A0R3MNI6</accession>
<dbReference type="AlphaFoldDB" id="A0A0R3MNI6"/>
<organism evidence="1 2">
    <name type="scientific">Bradyrhizobium retamae</name>
    <dbReference type="NCBI Taxonomy" id="1300035"/>
    <lineage>
        <taxon>Bacteria</taxon>
        <taxon>Pseudomonadati</taxon>
        <taxon>Pseudomonadota</taxon>
        <taxon>Alphaproteobacteria</taxon>
        <taxon>Hyphomicrobiales</taxon>
        <taxon>Nitrobacteraceae</taxon>
        <taxon>Bradyrhizobium</taxon>
    </lineage>
</organism>
<name>A0A0R3MNI6_9BRAD</name>
<comment type="caution">
    <text evidence="1">The sequence shown here is derived from an EMBL/GenBank/DDBJ whole genome shotgun (WGS) entry which is preliminary data.</text>
</comment>
<dbReference type="EMBL" id="LLYA01000171">
    <property type="protein sequence ID" value="KRR21579.1"/>
    <property type="molecule type" value="Genomic_DNA"/>
</dbReference>
<reference evidence="1 2" key="1">
    <citation type="submission" date="2014-03" db="EMBL/GenBank/DDBJ databases">
        <title>Bradyrhizobium valentinum sp. nov., isolated from effective nodules of Lupinus mariae-josephae, a lupine endemic of basic-lime soils in Eastern Spain.</title>
        <authorList>
            <person name="Duran D."/>
            <person name="Rey L."/>
            <person name="Navarro A."/>
            <person name="Busquets A."/>
            <person name="Imperial J."/>
            <person name="Ruiz-Argueso T."/>
        </authorList>
    </citation>
    <scope>NUCLEOTIDE SEQUENCE [LARGE SCALE GENOMIC DNA]</scope>
    <source>
        <strain evidence="1 2">Ro19</strain>
    </source>
</reference>